<dbReference type="PROSITE" id="PS51198">
    <property type="entry name" value="UVRD_HELICASE_ATP_BIND"/>
    <property type="match status" value="1"/>
</dbReference>
<keyword evidence="1" id="KW-0540">Nuclease</keyword>
<dbReference type="PROSITE" id="PS51217">
    <property type="entry name" value="UVRD_HELICASE_CTER"/>
    <property type="match status" value="1"/>
</dbReference>
<evidence type="ECO:0000256" key="2">
    <source>
        <dbReference type="ARBA" id="ARBA00022741"/>
    </source>
</evidence>
<proteinExistence type="predicted"/>
<feature type="region of interest" description="Disordered" evidence="15">
    <location>
        <begin position="1"/>
        <end position="24"/>
    </location>
</feature>
<dbReference type="GO" id="GO:0003677">
    <property type="term" value="F:DNA binding"/>
    <property type="evidence" value="ECO:0007669"/>
    <property type="project" value="UniProtKB-KW"/>
</dbReference>
<feature type="binding site" evidence="14">
    <location>
        <begin position="47"/>
        <end position="54"/>
    </location>
    <ligand>
        <name>ATP</name>
        <dbReference type="ChEBI" id="CHEBI:30616"/>
    </ligand>
</feature>
<keyword evidence="2 14" id="KW-0547">Nucleotide-binding</keyword>
<dbReference type="Gene3D" id="3.90.320.10">
    <property type="match status" value="1"/>
</dbReference>
<dbReference type="InterPro" id="IPR014016">
    <property type="entry name" value="UvrD-like_ATP-bd"/>
</dbReference>
<evidence type="ECO:0000256" key="12">
    <source>
        <dbReference type="ARBA" id="ARBA00034808"/>
    </source>
</evidence>
<dbReference type="eggNOG" id="COG0210">
    <property type="taxonomic scope" value="Bacteria"/>
</dbReference>
<accession>A0A087D5K5</accession>
<comment type="catalytic activity">
    <reaction evidence="13">
        <text>ATP + H2O = ADP + phosphate + H(+)</text>
        <dbReference type="Rhea" id="RHEA:13065"/>
        <dbReference type="ChEBI" id="CHEBI:15377"/>
        <dbReference type="ChEBI" id="CHEBI:15378"/>
        <dbReference type="ChEBI" id="CHEBI:30616"/>
        <dbReference type="ChEBI" id="CHEBI:43474"/>
        <dbReference type="ChEBI" id="CHEBI:456216"/>
        <dbReference type="EC" id="5.6.2.4"/>
    </reaction>
</comment>
<dbReference type="InterPro" id="IPR038726">
    <property type="entry name" value="PDDEXK_AddAB-type"/>
</dbReference>
<keyword evidence="6" id="KW-0269">Exonuclease</keyword>
<gene>
    <name evidence="18" type="ORF">BRUM_0051</name>
</gene>
<evidence type="ECO:0000256" key="1">
    <source>
        <dbReference type="ARBA" id="ARBA00022722"/>
    </source>
</evidence>
<dbReference type="GO" id="GO:0004527">
    <property type="term" value="F:exonuclease activity"/>
    <property type="evidence" value="ECO:0007669"/>
    <property type="project" value="UniProtKB-KW"/>
</dbReference>
<dbReference type="Gene3D" id="1.10.486.10">
    <property type="entry name" value="PCRA, domain 4"/>
    <property type="match status" value="1"/>
</dbReference>
<protein>
    <recommendedName>
        <fullName evidence="12">DNA 3'-5' helicase</fullName>
        <ecNumber evidence="12">5.6.2.4</ecNumber>
    </recommendedName>
</protein>
<dbReference type="InterPro" id="IPR011604">
    <property type="entry name" value="PDDEXK-like_dom_sf"/>
</dbReference>
<dbReference type="eggNOG" id="COG2887">
    <property type="taxonomic scope" value="Bacteria"/>
</dbReference>
<evidence type="ECO:0000313" key="18">
    <source>
        <dbReference type="EMBL" id="KFI90805.1"/>
    </source>
</evidence>
<dbReference type="SUPFAM" id="SSF52540">
    <property type="entry name" value="P-loop containing nucleoside triphosphate hydrolases"/>
    <property type="match status" value="1"/>
</dbReference>
<name>A0A087D5K5_BIFRU</name>
<dbReference type="InterPro" id="IPR000212">
    <property type="entry name" value="DNA_helicase_UvrD/REP"/>
</dbReference>
<comment type="caution">
    <text evidence="18">The sequence shown here is derived from an EMBL/GenBank/DDBJ whole genome shotgun (WGS) entry which is preliminary data.</text>
</comment>
<feature type="domain" description="UvrD-like helicase ATP-binding" evidence="16">
    <location>
        <begin position="26"/>
        <end position="410"/>
    </location>
</feature>
<dbReference type="GO" id="GO:0043138">
    <property type="term" value="F:3'-5' DNA helicase activity"/>
    <property type="evidence" value="ECO:0007669"/>
    <property type="project" value="UniProtKB-EC"/>
</dbReference>
<dbReference type="Proteomes" id="UP000029078">
    <property type="component" value="Unassembled WGS sequence"/>
</dbReference>
<evidence type="ECO:0000256" key="3">
    <source>
        <dbReference type="ARBA" id="ARBA00022763"/>
    </source>
</evidence>
<evidence type="ECO:0000256" key="8">
    <source>
        <dbReference type="ARBA" id="ARBA00023125"/>
    </source>
</evidence>
<feature type="domain" description="UvrD-like helicase C-terminal" evidence="17">
    <location>
        <begin position="411"/>
        <end position="778"/>
    </location>
</feature>
<feature type="region of interest" description="Disordered" evidence="15">
    <location>
        <begin position="232"/>
        <end position="254"/>
    </location>
</feature>
<organism evidence="18 19">
    <name type="scientific">Bifidobacterium ruminantium</name>
    <dbReference type="NCBI Taxonomy" id="78346"/>
    <lineage>
        <taxon>Bacteria</taxon>
        <taxon>Bacillati</taxon>
        <taxon>Actinomycetota</taxon>
        <taxon>Actinomycetes</taxon>
        <taxon>Bifidobacteriales</taxon>
        <taxon>Bifidobacteriaceae</taxon>
        <taxon>Bifidobacterium</taxon>
    </lineage>
</organism>
<evidence type="ECO:0000256" key="9">
    <source>
        <dbReference type="ARBA" id="ARBA00023204"/>
    </source>
</evidence>
<keyword evidence="5 14" id="KW-0347">Helicase</keyword>
<evidence type="ECO:0000256" key="15">
    <source>
        <dbReference type="SAM" id="MobiDB-lite"/>
    </source>
</evidence>
<reference evidence="18 19" key="1">
    <citation type="submission" date="2014-03" db="EMBL/GenBank/DDBJ databases">
        <title>Genomics of Bifidobacteria.</title>
        <authorList>
            <person name="Ventura M."/>
            <person name="Milani C."/>
            <person name="Lugli G.A."/>
        </authorList>
    </citation>
    <scope>NUCLEOTIDE SEQUENCE [LARGE SCALE GENOMIC DNA]</scope>
    <source>
        <strain evidence="18 19">LMG 21811</strain>
    </source>
</reference>
<keyword evidence="8" id="KW-0238">DNA-binding</keyword>
<dbReference type="GO" id="GO:0000725">
    <property type="term" value="P:recombinational repair"/>
    <property type="evidence" value="ECO:0007669"/>
    <property type="project" value="TreeGrafter"/>
</dbReference>
<dbReference type="Pfam" id="PF13361">
    <property type="entry name" value="UvrD_C"/>
    <property type="match status" value="2"/>
</dbReference>
<dbReference type="Pfam" id="PF12705">
    <property type="entry name" value="PDDEXK_1"/>
    <property type="match status" value="1"/>
</dbReference>
<evidence type="ECO:0000256" key="14">
    <source>
        <dbReference type="PROSITE-ProRule" id="PRU00560"/>
    </source>
</evidence>
<evidence type="ECO:0000256" key="5">
    <source>
        <dbReference type="ARBA" id="ARBA00022806"/>
    </source>
</evidence>
<evidence type="ECO:0000256" key="10">
    <source>
        <dbReference type="ARBA" id="ARBA00023235"/>
    </source>
</evidence>
<dbReference type="PANTHER" id="PTHR11070">
    <property type="entry name" value="UVRD / RECB / PCRA DNA HELICASE FAMILY MEMBER"/>
    <property type="match status" value="1"/>
</dbReference>
<dbReference type="InterPro" id="IPR014017">
    <property type="entry name" value="DNA_helicase_UvrD-like_C"/>
</dbReference>
<dbReference type="EC" id="5.6.2.4" evidence="12"/>
<keyword evidence="3" id="KW-0227">DNA damage</keyword>
<evidence type="ECO:0000256" key="13">
    <source>
        <dbReference type="ARBA" id="ARBA00048988"/>
    </source>
</evidence>
<evidence type="ECO:0000256" key="7">
    <source>
        <dbReference type="ARBA" id="ARBA00022840"/>
    </source>
</evidence>
<dbReference type="GO" id="GO:0016887">
    <property type="term" value="F:ATP hydrolysis activity"/>
    <property type="evidence" value="ECO:0007669"/>
    <property type="project" value="RHEA"/>
</dbReference>
<evidence type="ECO:0000259" key="16">
    <source>
        <dbReference type="PROSITE" id="PS51198"/>
    </source>
</evidence>
<dbReference type="EMBL" id="JGZL01000001">
    <property type="protein sequence ID" value="KFI90805.1"/>
    <property type="molecule type" value="Genomic_DNA"/>
</dbReference>
<evidence type="ECO:0000256" key="11">
    <source>
        <dbReference type="ARBA" id="ARBA00034617"/>
    </source>
</evidence>
<evidence type="ECO:0000256" key="6">
    <source>
        <dbReference type="ARBA" id="ARBA00022839"/>
    </source>
</evidence>
<keyword evidence="19" id="KW-1185">Reference proteome</keyword>
<sequence>MSGADGMNGTMRKNEAAAMAAKPKITDSPEQAAVIQAPSYEDVVVVAGAGSGKTYTMTRRIITLIGQGVSPEKILGLTFTRKAASELLSRVSAAVARSQAGSDGRGGHAVARAAFLKPEVSTYDAFFQSIVRQYGLLVGFDQNTQPLSEAGAMQLIHTVLDKHMDQIATFNDGGDGLGSFGTIAGNVYALSNAISGAMIGGDCSSFDEAVARVREWDEAFVAQVAKALEDEDVPEDAPKLGKAPKQRKKESDADFEERKRAYRAQCHQLCVHNTARLAGVARERDLLLDLVVDYNAEKHALNMAEFSDFTIAAFQLVTRFPSIGATYRKRYTHVLLDEYQDTSTTQAALLTALFHVDDARRSAINAVGDPFQSIYAWRGASPGAFRMLQHDLGHDVTDRPYALTVTRRNSRMVLEAANNLTKPLRLPAKRAGSSLMREVDVPALANTKTAPEGTLGVLGYATFGQEVDAVVRFAKHAIALHTPSADDTADGEKDNRPHVAILFRSKAQMPAYEDALGQAGLTTLVVGQAALLERPEIKDIIALLHVVCDHTDSGALMRLLATPRFALGADDLQALAGIAERLNTAQRYRALVAAGIVEEKAEPSDADIRATVRAYRDQVPNAVFLIDVLLRGDLPKLLDGTLSETGAASVLRAADVIRQVQRTVGHPLPEVVRAAITALDLDIDLLLAERMRHPHGDASDADETDDAGSWNASFATSPLDAMLSLVDTYLQEIVAQGTPSLRAFMSWVDSLRDASDDNATAPDTPVDVMLMTVHQSKGLEWDAVAVVGMRDGVFPSEQGDRLNVTMDEDHPGGMRDGIWNPPEYGEKAHTWLEDPSAVPVPVRADADILPRFPHDATVGGDPLEALAGLDDVELIDDEVFGTLRTMPIDDMEGVDPSQLYLTQQEEYGRRLHADERRLAYVALTRARHEALLTYSGCNETSRDSRLVEGRRKSEPSNFWQEVRDSMNGIVSAAREPQNLADSPVVSDGLGHVDGIDSDGSLHTLGCELPEGYFVGEHARDFEDAVVGDAWNAPLEPVSDDRFLPWPCNLTDNVAGKLRVAADGVREAEKTATTAPSEECGNSLLRCARLLVADRQLIPEADLADVDESQEAFDAAVRAKGERILAAGRQNVTSLQARAGTMSERDARAYWRGLVRPIPRVASPTAQLGTQFHAWAERFIMADVNADGIGGEDGFDRANAQSRADMIAAIGTQSQNMPTQDAQSQGEQRIAQWQQRLVESKWAQRRPAWVERQLVVNVPQLGTIVNGKLDAVFFGGLDESNKTKRYTVVDWKTGRKPHKDEEIKEKLAQLDMYRLLLSAMEGVPLDSIDACLYYVSEPHEADRELDALDKTEEEILAELSYGIPQQSDND</sequence>
<keyword evidence="7 14" id="KW-0067">ATP-binding</keyword>
<evidence type="ECO:0000259" key="17">
    <source>
        <dbReference type="PROSITE" id="PS51217"/>
    </source>
</evidence>
<dbReference type="CDD" id="cd17932">
    <property type="entry name" value="DEXQc_UvrD"/>
    <property type="match status" value="1"/>
</dbReference>
<dbReference type="Pfam" id="PF00580">
    <property type="entry name" value="UvrD-helicase"/>
    <property type="match status" value="1"/>
</dbReference>
<dbReference type="STRING" id="78346.BRUM_0051"/>
<dbReference type="PANTHER" id="PTHR11070:SF55">
    <property type="entry name" value="DNA 3'-5' HELICASE"/>
    <property type="match status" value="1"/>
</dbReference>
<evidence type="ECO:0000313" key="19">
    <source>
        <dbReference type="Proteomes" id="UP000029078"/>
    </source>
</evidence>
<keyword evidence="9" id="KW-0234">DNA repair</keyword>
<keyword evidence="10" id="KW-0413">Isomerase</keyword>
<dbReference type="GO" id="GO:0005524">
    <property type="term" value="F:ATP binding"/>
    <property type="evidence" value="ECO:0007669"/>
    <property type="project" value="UniProtKB-UniRule"/>
</dbReference>
<comment type="catalytic activity">
    <reaction evidence="11">
        <text>Couples ATP hydrolysis with the unwinding of duplex DNA by translocating in the 3'-5' direction.</text>
        <dbReference type="EC" id="5.6.2.4"/>
    </reaction>
</comment>
<evidence type="ECO:0000256" key="4">
    <source>
        <dbReference type="ARBA" id="ARBA00022801"/>
    </source>
</evidence>
<dbReference type="Gene3D" id="3.40.50.300">
    <property type="entry name" value="P-loop containing nucleotide triphosphate hydrolases"/>
    <property type="match status" value="4"/>
</dbReference>
<dbReference type="InterPro" id="IPR027417">
    <property type="entry name" value="P-loop_NTPase"/>
</dbReference>
<keyword evidence="4 14" id="KW-0378">Hydrolase</keyword>